<keyword evidence="4" id="KW-0804">Transcription</keyword>
<dbReference type="SMART" id="SM01019">
    <property type="entry name" value="B3"/>
    <property type="match status" value="2"/>
</dbReference>
<organism evidence="7 8">
    <name type="scientific">Stephania japonica</name>
    <dbReference type="NCBI Taxonomy" id="461633"/>
    <lineage>
        <taxon>Eukaryota</taxon>
        <taxon>Viridiplantae</taxon>
        <taxon>Streptophyta</taxon>
        <taxon>Embryophyta</taxon>
        <taxon>Tracheophyta</taxon>
        <taxon>Spermatophyta</taxon>
        <taxon>Magnoliopsida</taxon>
        <taxon>Ranunculales</taxon>
        <taxon>Menispermaceae</taxon>
        <taxon>Menispermoideae</taxon>
        <taxon>Cissampelideae</taxon>
        <taxon>Stephania</taxon>
    </lineage>
</organism>
<feature type="domain" description="TF-B3" evidence="6">
    <location>
        <begin position="15"/>
        <end position="110"/>
    </location>
</feature>
<dbReference type="InterPro" id="IPR050655">
    <property type="entry name" value="Plant_B3_domain"/>
</dbReference>
<gene>
    <name evidence="7" type="ORF">Sjap_023543</name>
</gene>
<name>A0AAP0EBS7_9MAGN</name>
<dbReference type="PANTHER" id="PTHR31920:SF132">
    <property type="entry name" value="TF-B3 DOMAIN-CONTAINING PROTEIN"/>
    <property type="match status" value="1"/>
</dbReference>
<proteinExistence type="predicted"/>
<dbReference type="InterPro" id="IPR003340">
    <property type="entry name" value="B3_DNA-bd"/>
</dbReference>
<evidence type="ECO:0000256" key="2">
    <source>
        <dbReference type="ARBA" id="ARBA00023015"/>
    </source>
</evidence>
<keyword evidence="5" id="KW-0539">Nucleus</keyword>
<dbReference type="GO" id="GO:0005634">
    <property type="term" value="C:nucleus"/>
    <property type="evidence" value="ECO:0007669"/>
    <property type="project" value="UniProtKB-SubCell"/>
</dbReference>
<keyword evidence="2" id="KW-0805">Transcription regulation</keyword>
<dbReference type="PANTHER" id="PTHR31920">
    <property type="entry name" value="B3 DOMAIN-CONTAINING"/>
    <property type="match status" value="1"/>
</dbReference>
<evidence type="ECO:0000256" key="4">
    <source>
        <dbReference type="ARBA" id="ARBA00023163"/>
    </source>
</evidence>
<dbReference type="AlphaFoldDB" id="A0AAP0EBS7"/>
<keyword evidence="3" id="KW-0238">DNA-binding</keyword>
<evidence type="ECO:0000256" key="1">
    <source>
        <dbReference type="ARBA" id="ARBA00004123"/>
    </source>
</evidence>
<dbReference type="Pfam" id="PF02362">
    <property type="entry name" value="B3"/>
    <property type="match status" value="2"/>
</dbReference>
<reference evidence="7 8" key="1">
    <citation type="submission" date="2024-01" db="EMBL/GenBank/DDBJ databases">
        <title>Genome assemblies of Stephania.</title>
        <authorList>
            <person name="Yang L."/>
        </authorList>
    </citation>
    <scope>NUCLEOTIDE SEQUENCE [LARGE SCALE GENOMIC DNA]</scope>
    <source>
        <strain evidence="7">QJT</strain>
        <tissue evidence="7">Leaf</tissue>
    </source>
</reference>
<evidence type="ECO:0000313" key="7">
    <source>
        <dbReference type="EMBL" id="KAK9090366.1"/>
    </source>
</evidence>
<sequence length="272" mass="31791">MSDNKETHEERDKINDQFFKIILEPKDAKLGIPPVFAQKLSAVHDLNQGVLHNRRTNETWKVNIERKKNKMSFTKGWLEFVAHYRLMEGDFVTFEHIGEMQFNVRIFGNTACEKTLQPPLKEEIPLSLYPISSNSHRLAKRRRERHRYINSQPYFSKRMTEPYFKSFPRVQVPIGFAEQYGLFELPRNAILKNEHGNRHIVNVTCSSEGTQKRMRLGCGMTTFLNTNDVKVGDVCVFELDLSAKQHNQLIFNVSILKHRTVSNIYNHWSIGL</sequence>
<comment type="subcellular location">
    <subcellularLocation>
        <location evidence="1">Nucleus</location>
    </subcellularLocation>
</comment>
<evidence type="ECO:0000256" key="5">
    <source>
        <dbReference type="ARBA" id="ARBA00023242"/>
    </source>
</evidence>
<keyword evidence="8" id="KW-1185">Reference proteome</keyword>
<dbReference type="PROSITE" id="PS50863">
    <property type="entry name" value="B3"/>
    <property type="match status" value="2"/>
</dbReference>
<evidence type="ECO:0000313" key="8">
    <source>
        <dbReference type="Proteomes" id="UP001417504"/>
    </source>
</evidence>
<feature type="domain" description="TF-B3" evidence="6">
    <location>
        <begin position="155"/>
        <end position="259"/>
    </location>
</feature>
<dbReference type="Gene3D" id="2.40.330.10">
    <property type="entry name" value="DNA-binding pseudobarrel domain"/>
    <property type="match status" value="2"/>
</dbReference>
<accession>A0AAP0EBS7</accession>
<dbReference type="CDD" id="cd10017">
    <property type="entry name" value="B3_DNA"/>
    <property type="match status" value="2"/>
</dbReference>
<dbReference type="Proteomes" id="UP001417504">
    <property type="component" value="Unassembled WGS sequence"/>
</dbReference>
<evidence type="ECO:0000256" key="3">
    <source>
        <dbReference type="ARBA" id="ARBA00023125"/>
    </source>
</evidence>
<dbReference type="EMBL" id="JBBNAE010000010">
    <property type="protein sequence ID" value="KAK9090366.1"/>
    <property type="molecule type" value="Genomic_DNA"/>
</dbReference>
<comment type="caution">
    <text evidence="7">The sequence shown here is derived from an EMBL/GenBank/DDBJ whole genome shotgun (WGS) entry which is preliminary data.</text>
</comment>
<dbReference type="GO" id="GO:0003677">
    <property type="term" value="F:DNA binding"/>
    <property type="evidence" value="ECO:0007669"/>
    <property type="project" value="UniProtKB-KW"/>
</dbReference>
<dbReference type="InterPro" id="IPR015300">
    <property type="entry name" value="DNA-bd_pseudobarrel_sf"/>
</dbReference>
<protein>
    <recommendedName>
        <fullName evidence="6">TF-B3 domain-containing protein</fullName>
    </recommendedName>
</protein>
<evidence type="ECO:0000259" key="6">
    <source>
        <dbReference type="PROSITE" id="PS50863"/>
    </source>
</evidence>
<dbReference type="SUPFAM" id="SSF101936">
    <property type="entry name" value="DNA-binding pseudobarrel domain"/>
    <property type="match status" value="2"/>
</dbReference>